<dbReference type="InterPro" id="IPR003593">
    <property type="entry name" value="AAA+_ATPase"/>
</dbReference>
<dbReference type="InterPro" id="IPR000194">
    <property type="entry name" value="ATPase_F1/V1/A1_a/bsu_nucl-bd"/>
</dbReference>
<dbReference type="Proteomes" id="UP000193136">
    <property type="component" value="Unassembled WGS sequence"/>
</dbReference>
<dbReference type="GO" id="GO:0030257">
    <property type="term" value="C:type III protein secretion system complex"/>
    <property type="evidence" value="ECO:0007669"/>
    <property type="project" value="InterPro"/>
</dbReference>
<keyword evidence="7" id="KW-1278">Translocase</keyword>
<keyword evidence="3" id="KW-0963">Cytoplasm</keyword>
<dbReference type="NCBIfam" id="TIGR01026">
    <property type="entry name" value="fliI_yscN"/>
    <property type="match status" value="1"/>
</dbReference>
<dbReference type="InterPro" id="IPR020003">
    <property type="entry name" value="ATPase_a/bsu_AS"/>
</dbReference>
<dbReference type="InterPro" id="IPR005714">
    <property type="entry name" value="ATPase_T3SS_FliI/YscN"/>
</dbReference>
<dbReference type="PROSITE" id="PS00152">
    <property type="entry name" value="ATPASE_ALPHA_BETA"/>
    <property type="match status" value="1"/>
</dbReference>
<keyword evidence="2" id="KW-0813">Transport</keyword>
<keyword evidence="4" id="KW-0547">Nucleotide-binding</keyword>
<gene>
    <name evidence="11" type="primary">fliI</name>
    <name evidence="11" type="ORF">B5V00_01260</name>
</gene>
<evidence type="ECO:0000313" key="11">
    <source>
        <dbReference type="EMBL" id="ORJ63523.1"/>
    </source>
</evidence>
<reference evidence="11 12" key="1">
    <citation type="submission" date="2017-03" db="EMBL/GenBank/DDBJ databases">
        <title>Genome sequence of Geothermobacter sp. EPR-M, Deep-Sea Iron Reducer.</title>
        <authorList>
            <person name="Tully B."/>
            <person name="Savalia P."/>
            <person name="Abuyen K."/>
            <person name="Baughan C."/>
            <person name="Romero E."/>
            <person name="Ronkowski C."/>
            <person name="Torres B."/>
            <person name="Tremblay J."/>
            <person name="Trujillo A."/>
            <person name="Tyler M."/>
            <person name="Perez-Rodriguez I."/>
            <person name="Amend J."/>
        </authorList>
    </citation>
    <scope>NUCLEOTIDE SEQUENCE [LARGE SCALE GENOMIC DNA]</scope>
    <source>
        <strain evidence="11 12">EPR-M</strain>
    </source>
</reference>
<evidence type="ECO:0000256" key="1">
    <source>
        <dbReference type="ARBA" id="ARBA00004496"/>
    </source>
</evidence>
<dbReference type="AlphaFoldDB" id="A0A1X0YEL3"/>
<evidence type="ECO:0000259" key="10">
    <source>
        <dbReference type="SMART" id="SM00382"/>
    </source>
</evidence>
<dbReference type="SUPFAM" id="SSF52540">
    <property type="entry name" value="P-loop containing nucleoside triphosphate hydrolases"/>
    <property type="match status" value="1"/>
</dbReference>
<keyword evidence="6" id="KW-0653">Protein transport</keyword>
<dbReference type="EMBL" id="NAAD01000001">
    <property type="protein sequence ID" value="ORJ63523.1"/>
    <property type="molecule type" value="Genomic_DNA"/>
</dbReference>
<dbReference type="Pfam" id="PF00006">
    <property type="entry name" value="ATP-synt_ab"/>
    <property type="match status" value="1"/>
</dbReference>
<comment type="catalytic activity">
    <reaction evidence="8">
        <text>ATP + H2O + cellular proteinSide 1 = ADP + phosphate + cellular proteinSide 2.</text>
        <dbReference type="EC" id="7.4.2.8"/>
    </reaction>
</comment>
<dbReference type="InterPro" id="IPR027417">
    <property type="entry name" value="P-loop_NTPase"/>
</dbReference>
<dbReference type="Gene3D" id="3.40.50.12240">
    <property type="match status" value="1"/>
</dbReference>
<evidence type="ECO:0000256" key="9">
    <source>
        <dbReference type="SAM" id="MobiDB-lite"/>
    </source>
</evidence>
<sequence length="466" mass="49562">MKRLVAQIEGFNPMRICGKVTQIVGLVVEGFCPTAAVGTLCQIEPLNGGAPVSAEVVGFRGNRALLMPLGELRGMGPGSLIRVCRDSASLPVGPGLLGRVVDAMGQPLDGTALQRCDREMPIYALPAGPLERKKIDRPLDLGVRAINGLLTCGIGQRMGIMAGSGVGKSVLLGMMAKQTRADVNVIALIGERGREVREFIESDLGPEGLARSVVVVATSDQSPLLRMRGAFVATTIAEYFCREGKNVLLMMDSVTRFAMGMREVGLAIGEPPTTKGYTPSVFATLPKLLERAGSFKGKGSITGLYTVLVEGDDMNEPVADSVRSILDGHIVLSRDLAARNHYPAIDILASASRVMREIVDEEQIRAAGQIREILATHREAEDLINIGAYAAGSNPKIDHAIAKIEAVNRFLRQGIKDQADLQSTISALRDLAADKPQAPPQPTPPLQPATTPARPVQTAPPPSAYS</sequence>
<evidence type="ECO:0000256" key="8">
    <source>
        <dbReference type="ARBA" id="ARBA00034006"/>
    </source>
</evidence>
<comment type="caution">
    <text evidence="11">The sequence shown here is derived from an EMBL/GenBank/DDBJ whole genome shotgun (WGS) entry which is preliminary data.</text>
</comment>
<evidence type="ECO:0000256" key="2">
    <source>
        <dbReference type="ARBA" id="ARBA00022448"/>
    </source>
</evidence>
<organism evidence="11 12">
    <name type="scientific">Geothermobacter hydrogeniphilus</name>
    <dbReference type="NCBI Taxonomy" id="1969733"/>
    <lineage>
        <taxon>Bacteria</taxon>
        <taxon>Pseudomonadati</taxon>
        <taxon>Thermodesulfobacteriota</taxon>
        <taxon>Desulfuromonadia</taxon>
        <taxon>Desulfuromonadales</taxon>
        <taxon>Geothermobacteraceae</taxon>
        <taxon>Geothermobacter</taxon>
    </lineage>
</organism>
<dbReference type="FunFam" id="3.40.50.12240:FF:000002">
    <property type="entry name" value="Flagellum-specific ATP synthase FliI"/>
    <property type="match status" value="1"/>
</dbReference>
<dbReference type="STRING" id="1969733.B5V00_01260"/>
<protein>
    <submittedName>
        <fullName evidence="11">Flagellum-specific ATP synthase FliI</fullName>
    </submittedName>
</protein>
<dbReference type="GO" id="GO:0008564">
    <property type="term" value="F:protein-exporting ATPase activity"/>
    <property type="evidence" value="ECO:0007669"/>
    <property type="project" value="UniProtKB-EC"/>
</dbReference>
<feature type="domain" description="AAA+ ATPase" evidence="10">
    <location>
        <begin position="154"/>
        <end position="336"/>
    </location>
</feature>
<dbReference type="OrthoDB" id="9801639at2"/>
<proteinExistence type="predicted"/>
<dbReference type="CDD" id="cd01136">
    <property type="entry name" value="ATPase_flagellum-secretory_path_III"/>
    <property type="match status" value="1"/>
</dbReference>
<evidence type="ECO:0000256" key="6">
    <source>
        <dbReference type="ARBA" id="ARBA00022927"/>
    </source>
</evidence>
<dbReference type="GO" id="GO:0046933">
    <property type="term" value="F:proton-transporting ATP synthase activity, rotational mechanism"/>
    <property type="evidence" value="ECO:0007669"/>
    <property type="project" value="TreeGrafter"/>
</dbReference>
<dbReference type="Pfam" id="PF02874">
    <property type="entry name" value="ATP-synt_ab_N"/>
    <property type="match status" value="1"/>
</dbReference>
<feature type="compositionally biased region" description="Pro residues" evidence="9">
    <location>
        <begin position="437"/>
        <end position="447"/>
    </location>
</feature>
<keyword evidence="12" id="KW-1185">Reference proteome</keyword>
<dbReference type="RefSeq" id="WP_085008706.1">
    <property type="nucleotide sequence ID" value="NZ_NAAD01000001.1"/>
</dbReference>
<dbReference type="InterPro" id="IPR004100">
    <property type="entry name" value="ATPase_F1/V1/A1_a/bsu_N"/>
</dbReference>
<dbReference type="GO" id="GO:0005737">
    <property type="term" value="C:cytoplasm"/>
    <property type="evidence" value="ECO:0007669"/>
    <property type="project" value="UniProtKB-SubCell"/>
</dbReference>
<dbReference type="Pfam" id="PF18269">
    <property type="entry name" value="T3SS_ATPase_C"/>
    <property type="match status" value="1"/>
</dbReference>
<dbReference type="InterPro" id="IPR050053">
    <property type="entry name" value="ATPase_alpha/beta_chains"/>
</dbReference>
<evidence type="ECO:0000256" key="3">
    <source>
        <dbReference type="ARBA" id="ARBA00022490"/>
    </source>
</evidence>
<dbReference type="CDD" id="cd18117">
    <property type="entry name" value="ATP-synt_flagellum-secretory_path_III_N"/>
    <property type="match status" value="1"/>
</dbReference>
<evidence type="ECO:0000256" key="5">
    <source>
        <dbReference type="ARBA" id="ARBA00022840"/>
    </source>
</evidence>
<feature type="region of interest" description="Disordered" evidence="9">
    <location>
        <begin position="431"/>
        <end position="466"/>
    </location>
</feature>
<dbReference type="InterPro" id="IPR040627">
    <property type="entry name" value="T3SS_ATPase_C"/>
</dbReference>
<dbReference type="SMART" id="SM00382">
    <property type="entry name" value="AAA"/>
    <property type="match status" value="1"/>
</dbReference>
<keyword evidence="5" id="KW-0067">ATP-binding</keyword>
<accession>A0A1X0YEL3</accession>
<comment type="subcellular location">
    <subcellularLocation>
        <location evidence="1">Cytoplasm</location>
    </subcellularLocation>
</comment>
<dbReference type="GO" id="GO:0030254">
    <property type="term" value="P:protein secretion by the type III secretion system"/>
    <property type="evidence" value="ECO:0007669"/>
    <property type="project" value="InterPro"/>
</dbReference>
<evidence type="ECO:0000256" key="7">
    <source>
        <dbReference type="ARBA" id="ARBA00022967"/>
    </source>
</evidence>
<name>A0A1X0YEL3_9BACT</name>
<dbReference type="PANTHER" id="PTHR15184">
    <property type="entry name" value="ATP SYNTHASE"/>
    <property type="match status" value="1"/>
</dbReference>
<dbReference type="GO" id="GO:0005524">
    <property type="term" value="F:ATP binding"/>
    <property type="evidence" value="ECO:0007669"/>
    <property type="project" value="UniProtKB-KW"/>
</dbReference>
<evidence type="ECO:0000313" key="12">
    <source>
        <dbReference type="Proteomes" id="UP000193136"/>
    </source>
</evidence>
<dbReference type="GO" id="GO:0016887">
    <property type="term" value="F:ATP hydrolysis activity"/>
    <property type="evidence" value="ECO:0007669"/>
    <property type="project" value="InterPro"/>
</dbReference>
<dbReference type="PANTHER" id="PTHR15184:SF9">
    <property type="entry name" value="SPI-1 TYPE 3 SECRETION SYSTEM ATPASE"/>
    <property type="match status" value="1"/>
</dbReference>
<evidence type="ECO:0000256" key="4">
    <source>
        <dbReference type="ARBA" id="ARBA00022741"/>
    </source>
</evidence>